<keyword evidence="5" id="KW-0443">Lipid metabolism</keyword>
<dbReference type="PIRSF" id="PIRSF000850">
    <property type="entry name" value="Phospholipase_D_PSS"/>
    <property type="match status" value="1"/>
</dbReference>
<evidence type="ECO:0000256" key="1">
    <source>
        <dbReference type="ARBA" id="ARBA00010682"/>
    </source>
</evidence>
<proteinExistence type="inferred from homology"/>
<evidence type="ECO:0000256" key="3">
    <source>
        <dbReference type="ARBA" id="ARBA00022679"/>
    </source>
</evidence>
<evidence type="ECO:0000256" key="5">
    <source>
        <dbReference type="ARBA" id="ARBA00023098"/>
    </source>
</evidence>
<dbReference type="CDD" id="cd09134">
    <property type="entry name" value="PLDc_PSS_G_neg_1"/>
    <property type="match status" value="1"/>
</dbReference>
<evidence type="ECO:0000256" key="4">
    <source>
        <dbReference type="ARBA" id="ARBA00022737"/>
    </source>
</evidence>
<evidence type="ECO:0000256" key="2">
    <source>
        <dbReference type="ARBA" id="ARBA00022516"/>
    </source>
</evidence>
<feature type="domain" description="PLD phosphodiesterase" evidence="8">
    <location>
        <begin position="348"/>
        <end position="375"/>
    </location>
</feature>
<gene>
    <name evidence="9" type="primary">pssA</name>
    <name evidence="9" type="ORF">RI845_17210</name>
</gene>
<dbReference type="RefSeq" id="WP_348387410.1">
    <property type="nucleotide sequence ID" value="NZ_CP134146.1"/>
</dbReference>
<keyword evidence="6" id="KW-0594">Phospholipid biosynthesis</keyword>
<evidence type="ECO:0000313" key="10">
    <source>
        <dbReference type="Proteomes" id="UP001248581"/>
    </source>
</evidence>
<keyword evidence="7" id="KW-1208">Phospholipid metabolism</keyword>
<dbReference type="NCBIfam" id="NF006946">
    <property type="entry name" value="PRK09428.1"/>
    <property type="match status" value="1"/>
</dbReference>
<dbReference type="EC" id="2.7.8.8" evidence="9"/>
<keyword evidence="4" id="KW-0677">Repeat</keyword>
<keyword evidence="2" id="KW-0444">Lipid biosynthesis</keyword>
<dbReference type="SMART" id="SM00155">
    <property type="entry name" value="PLDc"/>
    <property type="match status" value="2"/>
</dbReference>
<evidence type="ECO:0000259" key="8">
    <source>
        <dbReference type="PROSITE" id="PS50035"/>
    </source>
</evidence>
<reference evidence="10" key="1">
    <citation type="submission" date="2023-09" db="EMBL/GenBank/DDBJ databases">
        <authorList>
            <person name="Li S."/>
            <person name="Li X."/>
            <person name="Zhang C."/>
            <person name="Zhao Z."/>
        </authorList>
    </citation>
    <scope>NUCLEOTIDE SEQUENCE [LARGE SCALE GENOMIC DNA]</scope>
    <source>
        <strain evidence="10">SQ345</strain>
    </source>
</reference>
<protein>
    <submittedName>
        <fullName evidence="9">CDP-diacylglycerol--serine O-phosphatidyltransferase</fullName>
        <ecNumber evidence="9">2.7.8.8</ecNumber>
    </submittedName>
</protein>
<dbReference type="Pfam" id="PF13091">
    <property type="entry name" value="PLDc_2"/>
    <property type="match status" value="2"/>
</dbReference>
<dbReference type="PANTHER" id="PTHR12586">
    <property type="entry name" value="CDP-DIACYLGLYCEROL--SERINE O-PHOSPHATIDYLTRANSFERASE"/>
    <property type="match status" value="1"/>
</dbReference>
<evidence type="ECO:0000256" key="7">
    <source>
        <dbReference type="ARBA" id="ARBA00023264"/>
    </source>
</evidence>
<dbReference type="PROSITE" id="PS50035">
    <property type="entry name" value="PLD"/>
    <property type="match status" value="1"/>
</dbReference>
<keyword evidence="3 9" id="KW-0808">Transferase</keyword>
<dbReference type="InterPro" id="IPR001736">
    <property type="entry name" value="PLipase_D/transphosphatidylase"/>
</dbReference>
<keyword evidence="10" id="KW-1185">Reference proteome</keyword>
<accession>A0ABY9THI5</accession>
<organism evidence="9 10">
    <name type="scientific">Thalassotalea nanhaiensis</name>
    <dbReference type="NCBI Taxonomy" id="3065648"/>
    <lineage>
        <taxon>Bacteria</taxon>
        <taxon>Pseudomonadati</taxon>
        <taxon>Pseudomonadota</taxon>
        <taxon>Gammaproteobacteria</taxon>
        <taxon>Alteromonadales</taxon>
        <taxon>Colwelliaceae</taxon>
        <taxon>Thalassotalea</taxon>
    </lineage>
</organism>
<dbReference type="GO" id="GO:0003882">
    <property type="term" value="F:CDP-diacylglycerol-serine O-phosphatidyltransferase activity"/>
    <property type="evidence" value="ECO:0007669"/>
    <property type="project" value="UniProtKB-EC"/>
</dbReference>
<evidence type="ECO:0000256" key="6">
    <source>
        <dbReference type="ARBA" id="ARBA00023209"/>
    </source>
</evidence>
<dbReference type="Gene3D" id="3.30.870.10">
    <property type="entry name" value="Endonuclease Chain A"/>
    <property type="match status" value="2"/>
</dbReference>
<dbReference type="EMBL" id="CP134146">
    <property type="protein sequence ID" value="WNC68253.1"/>
    <property type="molecule type" value="Genomic_DNA"/>
</dbReference>
<dbReference type="InterPro" id="IPR025202">
    <property type="entry name" value="PLD-like_dom"/>
</dbReference>
<dbReference type="InterPro" id="IPR016270">
    <property type="entry name" value="PGS1"/>
</dbReference>
<dbReference type="PANTHER" id="PTHR12586:SF1">
    <property type="entry name" value="CDP-DIACYLGLYCEROL--GLYCEROL-3-PHOSPHATE 3-PHOSPHATIDYLTRANSFERASE, MITOCHONDRIAL"/>
    <property type="match status" value="1"/>
</dbReference>
<dbReference type="SUPFAM" id="SSF56024">
    <property type="entry name" value="Phospholipase D/nuclease"/>
    <property type="match status" value="2"/>
</dbReference>
<sequence>MILSRKSKLSLKDAIPFNADDFEIIHSAKQYRTELLNLINTAKTRIYITALYIQDDEAGREVLHALFAAKQKNPDLDIRVFVDFHRAQRGLIGAEKSLGNRQLYIDLTEQYEHGIDIYGVAVKRREFLGVLHLKGFIFDDTVLFSGASINDIYLNVGDKYRCDRYHKFHNDSLADSFVNFLNTNFVHSGCAPKLNQAQVPNKKQIKPLISKLKASIKHAPYKVQGAATAKADLIVAPMVGLGARGNQLNITARRVFKAASNSLVVFTPYFNFPKSLSADLNRALKRGVEVTIVVGDKRANDFYISEPDKFSTIGIVPYIYEMLLRNFIKRNQQYIDKGQLNLHLWLDGTNSYHLKGVVADDTYHLITGSNLNPRAWSLDLENGLLVCDKSQQLKAGWQQELNGVLANTTRVTSINDIESVQDYPDKPRELLRKIKLTQIDRILKRFL</sequence>
<name>A0ABY9THI5_9GAMM</name>
<comment type="similarity">
    <text evidence="1">Belongs to the CDP-alcohol phosphatidyltransferase class-II family.</text>
</comment>
<evidence type="ECO:0000313" key="9">
    <source>
        <dbReference type="EMBL" id="WNC68253.1"/>
    </source>
</evidence>
<dbReference type="Proteomes" id="UP001248581">
    <property type="component" value="Chromosome"/>
</dbReference>